<protein>
    <recommendedName>
        <fullName evidence="15">Mitochondrial Rho GTPase</fullName>
        <ecNumber evidence="15">3.6.5.-</ecNumber>
    </recommendedName>
</protein>
<evidence type="ECO:0000256" key="10">
    <source>
        <dbReference type="ARBA" id="ARBA00022837"/>
    </source>
</evidence>
<dbReference type="CDD" id="cd01892">
    <property type="entry name" value="Miro2"/>
    <property type="match status" value="1"/>
</dbReference>
<dbReference type="FunFam" id="3.40.50.300:FF:000553">
    <property type="entry name" value="Mitochondrial Rho GTPase"/>
    <property type="match status" value="1"/>
</dbReference>
<dbReference type="PANTHER" id="PTHR46819:SF1">
    <property type="entry name" value="EF-HAND CALCIUM-BINDING DOMAIN-CONTAINING PROTEIN 7"/>
    <property type="match status" value="1"/>
</dbReference>
<dbReference type="InterPro" id="IPR021181">
    <property type="entry name" value="Miro"/>
</dbReference>
<evidence type="ECO:0000256" key="9">
    <source>
        <dbReference type="ARBA" id="ARBA00022801"/>
    </source>
</evidence>
<gene>
    <name evidence="19" type="ORF">NADFUDRAFT_52648</name>
</gene>
<proteinExistence type="inferred from homology"/>
<dbReference type="SMART" id="SM00175">
    <property type="entry name" value="RAB"/>
    <property type="match status" value="1"/>
</dbReference>
<dbReference type="GO" id="GO:0003924">
    <property type="term" value="F:GTPase activity"/>
    <property type="evidence" value="ECO:0007669"/>
    <property type="project" value="InterPro"/>
</dbReference>
<comment type="function">
    <text evidence="1 15">Mitochondrial GTPase involved in mitochondrial trafficking. Probably involved in control of anterograde transport of mitochondria and their subcellular distribution.</text>
</comment>
<evidence type="ECO:0000256" key="1">
    <source>
        <dbReference type="ARBA" id="ARBA00003481"/>
    </source>
</evidence>
<dbReference type="GO" id="GO:0005741">
    <property type="term" value="C:mitochondrial outer membrane"/>
    <property type="evidence" value="ECO:0007669"/>
    <property type="project" value="UniProtKB-SubCell"/>
</dbReference>
<dbReference type="GO" id="GO:0007005">
    <property type="term" value="P:mitochondrion organization"/>
    <property type="evidence" value="ECO:0007669"/>
    <property type="project" value="InterPro"/>
</dbReference>
<evidence type="ECO:0000256" key="12">
    <source>
        <dbReference type="ARBA" id="ARBA00023128"/>
    </source>
</evidence>
<keyword evidence="7 15" id="KW-0547">Nucleotide-binding</keyword>
<dbReference type="EC" id="3.6.5.-" evidence="15"/>
<dbReference type="Pfam" id="PF00071">
    <property type="entry name" value="Ras"/>
    <property type="match status" value="2"/>
</dbReference>
<dbReference type="InterPro" id="IPR011992">
    <property type="entry name" value="EF-hand-dom_pair"/>
</dbReference>
<feature type="domain" description="EF-hand" evidence="17">
    <location>
        <begin position="308"/>
        <end position="343"/>
    </location>
</feature>
<dbReference type="GO" id="GO:0005509">
    <property type="term" value="F:calcium ion binding"/>
    <property type="evidence" value="ECO:0007669"/>
    <property type="project" value="InterPro"/>
</dbReference>
<evidence type="ECO:0000313" key="19">
    <source>
        <dbReference type="EMBL" id="ODQ64320.1"/>
    </source>
</evidence>
<evidence type="ECO:0000256" key="13">
    <source>
        <dbReference type="ARBA" id="ARBA00023134"/>
    </source>
</evidence>
<keyword evidence="6" id="KW-0677">Repeat</keyword>
<dbReference type="PROSITE" id="PS51423">
    <property type="entry name" value="MIRO"/>
    <property type="match status" value="2"/>
</dbReference>
<keyword evidence="9 15" id="KW-0378">Hydrolase</keyword>
<dbReference type="FunFam" id="1.10.238.10:FF:000185">
    <property type="entry name" value="Mitochondrial Rho GTPase"/>
    <property type="match status" value="1"/>
</dbReference>
<dbReference type="AlphaFoldDB" id="A0A1E3PG75"/>
<dbReference type="Pfam" id="PF08355">
    <property type="entry name" value="EF_assoc_1"/>
    <property type="match status" value="1"/>
</dbReference>
<evidence type="ECO:0000313" key="20">
    <source>
        <dbReference type="Proteomes" id="UP000095009"/>
    </source>
</evidence>
<dbReference type="Gene3D" id="1.10.238.10">
    <property type="entry name" value="EF-hand"/>
    <property type="match status" value="2"/>
</dbReference>
<dbReference type="GO" id="GO:0005525">
    <property type="term" value="F:GTP binding"/>
    <property type="evidence" value="ECO:0007669"/>
    <property type="project" value="UniProtKB-KW"/>
</dbReference>
<dbReference type="Gene3D" id="3.40.50.300">
    <property type="entry name" value="P-loop containing nucleotide triphosphate hydrolases"/>
    <property type="match status" value="2"/>
</dbReference>
<keyword evidence="13 15" id="KW-0342">GTP-binding</keyword>
<evidence type="ECO:0000256" key="3">
    <source>
        <dbReference type="ARBA" id="ARBA00007981"/>
    </source>
</evidence>
<dbReference type="PANTHER" id="PTHR46819">
    <property type="entry name" value="EF-HAND CALCIUM-BINDING DOMAIN-CONTAINING PROTEIN 7"/>
    <property type="match status" value="1"/>
</dbReference>
<dbReference type="InterPro" id="IPR001806">
    <property type="entry name" value="Small_GTPase"/>
</dbReference>
<keyword evidence="12 15" id="KW-0496">Mitochondrion</keyword>
<dbReference type="PROSITE" id="PS50222">
    <property type="entry name" value="EF_HAND_2"/>
    <property type="match status" value="1"/>
</dbReference>
<dbReference type="InterPro" id="IPR018247">
    <property type="entry name" value="EF_Hand_1_Ca_BS"/>
</dbReference>
<dbReference type="PIRSF" id="PIRSF037488">
    <property type="entry name" value="Mt_Rho_GTPase"/>
    <property type="match status" value="1"/>
</dbReference>
<dbReference type="EMBL" id="KV454412">
    <property type="protein sequence ID" value="ODQ64320.1"/>
    <property type="molecule type" value="Genomic_DNA"/>
</dbReference>
<reference evidence="19 20" key="1">
    <citation type="journal article" date="2016" name="Proc. Natl. Acad. Sci. U.S.A.">
        <title>Comparative genomics of biotechnologically important yeasts.</title>
        <authorList>
            <person name="Riley R."/>
            <person name="Haridas S."/>
            <person name="Wolfe K.H."/>
            <person name="Lopes M.R."/>
            <person name="Hittinger C.T."/>
            <person name="Goeker M."/>
            <person name="Salamov A.A."/>
            <person name="Wisecaver J.H."/>
            <person name="Long T.M."/>
            <person name="Calvey C.H."/>
            <person name="Aerts A.L."/>
            <person name="Barry K.W."/>
            <person name="Choi C."/>
            <person name="Clum A."/>
            <person name="Coughlan A.Y."/>
            <person name="Deshpande S."/>
            <person name="Douglass A.P."/>
            <person name="Hanson S.J."/>
            <person name="Klenk H.-P."/>
            <person name="LaButti K.M."/>
            <person name="Lapidus A."/>
            <person name="Lindquist E.A."/>
            <person name="Lipzen A.M."/>
            <person name="Meier-Kolthoff J.P."/>
            <person name="Ohm R.A."/>
            <person name="Otillar R.P."/>
            <person name="Pangilinan J.L."/>
            <person name="Peng Y."/>
            <person name="Rokas A."/>
            <person name="Rosa C.A."/>
            <person name="Scheuner C."/>
            <person name="Sibirny A.A."/>
            <person name="Slot J.C."/>
            <person name="Stielow J.B."/>
            <person name="Sun H."/>
            <person name="Kurtzman C.P."/>
            <person name="Blackwell M."/>
            <person name="Grigoriev I.V."/>
            <person name="Jeffries T.W."/>
        </authorList>
    </citation>
    <scope>NUCLEOTIDE SEQUENCE [LARGE SCALE GENOMIC DNA]</scope>
    <source>
        <strain evidence="19 20">DSM 6958</strain>
    </source>
</reference>
<feature type="domain" description="Miro" evidence="18">
    <location>
        <begin position="3"/>
        <end position="172"/>
    </location>
</feature>
<evidence type="ECO:0000256" key="6">
    <source>
        <dbReference type="ARBA" id="ARBA00022737"/>
    </source>
</evidence>
<evidence type="ECO:0000259" key="17">
    <source>
        <dbReference type="PROSITE" id="PS50222"/>
    </source>
</evidence>
<evidence type="ECO:0000256" key="5">
    <source>
        <dbReference type="ARBA" id="ARBA00022723"/>
    </source>
</evidence>
<dbReference type="FunFam" id="3.40.50.300:FF:000572">
    <property type="entry name" value="Mitochondrial Rho GTPase"/>
    <property type="match status" value="1"/>
</dbReference>
<dbReference type="InterPro" id="IPR002048">
    <property type="entry name" value="EF_hand_dom"/>
</dbReference>
<dbReference type="SUPFAM" id="SSF47473">
    <property type="entry name" value="EF-hand"/>
    <property type="match status" value="1"/>
</dbReference>
<keyword evidence="5" id="KW-0479">Metal-binding</keyword>
<dbReference type="InterPro" id="IPR020860">
    <property type="entry name" value="MIRO_dom"/>
</dbReference>
<dbReference type="SMART" id="SM00174">
    <property type="entry name" value="RHO"/>
    <property type="match status" value="1"/>
</dbReference>
<dbReference type="Proteomes" id="UP000095009">
    <property type="component" value="Unassembled WGS sequence"/>
</dbReference>
<dbReference type="PROSITE" id="PS00018">
    <property type="entry name" value="EF_HAND_1"/>
    <property type="match status" value="1"/>
</dbReference>
<dbReference type="SUPFAM" id="SSF52540">
    <property type="entry name" value="P-loop containing nucleoside triphosphate hydrolases"/>
    <property type="match status" value="2"/>
</dbReference>
<evidence type="ECO:0000256" key="15">
    <source>
        <dbReference type="PIRNR" id="PIRNR037488"/>
    </source>
</evidence>
<feature type="domain" description="Miro" evidence="18">
    <location>
        <begin position="429"/>
        <end position="594"/>
    </location>
</feature>
<evidence type="ECO:0000256" key="7">
    <source>
        <dbReference type="ARBA" id="ARBA00022741"/>
    </source>
</evidence>
<comment type="subcellular location">
    <subcellularLocation>
        <location evidence="2 15">Mitochondrion outer membrane</location>
        <topology evidence="2 15">Single-pass type IV membrane protein</topology>
    </subcellularLocation>
</comment>
<dbReference type="InterPro" id="IPR013566">
    <property type="entry name" value="EF_hand_assoc_1"/>
</dbReference>
<dbReference type="PRINTS" id="PR00449">
    <property type="entry name" value="RASTRNSFRMNG"/>
</dbReference>
<dbReference type="InterPro" id="IPR052266">
    <property type="entry name" value="Miro-EF-hand_domain"/>
</dbReference>
<comment type="similarity">
    <text evidence="3 15">Belongs to the mitochondrial Rho GTPase family.</text>
</comment>
<keyword evidence="11 16" id="KW-1133">Transmembrane helix</keyword>
<dbReference type="OrthoDB" id="10020961at2759"/>
<dbReference type="InterPro" id="IPR027417">
    <property type="entry name" value="P-loop_NTPase"/>
</dbReference>
<dbReference type="SMART" id="SM00054">
    <property type="entry name" value="EFh"/>
    <property type="match status" value="2"/>
</dbReference>
<organism evidence="19 20">
    <name type="scientific">Nadsonia fulvescens var. elongata DSM 6958</name>
    <dbReference type="NCBI Taxonomy" id="857566"/>
    <lineage>
        <taxon>Eukaryota</taxon>
        <taxon>Fungi</taxon>
        <taxon>Dikarya</taxon>
        <taxon>Ascomycota</taxon>
        <taxon>Saccharomycotina</taxon>
        <taxon>Dipodascomycetes</taxon>
        <taxon>Dipodascales</taxon>
        <taxon>Dipodascales incertae sedis</taxon>
        <taxon>Nadsonia</taxon>
    </lineage>
</organism>
<dbReference type="STRING" id="857566.A0A1E3PG75"/>
<evidence type="ECO:0000256" key="8">
    <source>
        <dbReference type="ARBA" id="ARBA00022787"/>
    </source>
</evidence>
<dbReference type="InterPro" id="IPR013567">
    <property type="entry name" value="EF_hand_assoc_2"/>
</dbReference>
<evidence type="ECO:0000256" key="2">
    <source>
        <dbReference type="ARBA" id="ARBA00004200"/>
    </source>
</evidence>
<evidence type="ECO:0000256" key="14">
    <source>
        <dbReference type="ARBA" id="ARBA00023136"/>
    </source>
</evidence>
<keyword evidence="14 15" id="KW-0472">Membrane</keyword>
<keyword evidence="4 16" id="KW-0812">Transmembrane</keyword>
<dbReference type="Pfam" id="PF08356">
    <property type="entry name" value="EF_assoc_2"/>
    <property type="match status" value="1"/>
</dbReference>
<keyword evidence="10 15" id="KW-0106">Calcium</keyword>
<evidence type="ECO:0000256" key="16">
    <source>
        <dbReference type="SAM" id="Phobius"/>
    </source>
</evidence>
<dbReference type="SMART" id="SM00173">
    <property type="entry name" value="RAS"/>
    <property type="match status" value="1"/>
</dbReference>
<name>A0A1E3PG75_9ASCO</name>
<keyword evidence="8 15" id="KW-1000">Mitochondrion outer membrane</keyword>
<evidence type="ECO:0000256" key="4">
    <source>
        <dbReference type="ARBA" id="ARBA00022692"/>
    </source>
</evidence>
<accession>A0A1E3PG75</accession>
<feature type="transmembrane region" description="Helical" evidence="16">
    <location>
        <begin position="611"/>
        <end position="632"/>
    </location>
</feature>
<keyword evidence="20" id="KW-1185">Reference proteome</keyword>
<evidence type="ECO:0000259" key="18">
    <source>
        <dbReference type="PROSITE" id="PS51423"/>
    </source>
</evidence>
<evidence type="ECO:0000256" key="11">
    <source>
        <dbReference type="ARBA" id="ARBA00022989"/>
    </source>
</evidence>
<sequence length="636" mass="71433">MTNDIIRIVVCGDEGVGKSSIITSLVKDAFVPNIQHILPSISIPRGFSTSPDAPSSTVVVDTSALPQDRIALQNEIRQANVIWLVYSDPYTCERISLFWLPFFRSMGVNLPVVLCANQCDLSGPLEASSVIAEEMIPILKEFKEIESCIRCSAKLNYNINQAFYLCQRAVIHPIAPLFDSKEGKLKPAAVSALQRVFFLCDKDQDGYLNDSEILDLQIKCFSKSLDKFDLAQLKSTISKLQPSGADINGITEEGFILLNKLFAEKGRHETTWGILRVFHYTDSLSLNDKFLYPRIDVPENSSVELSPEGYKFFVDLFLLFDKDNDGGLNEVELNALFKPTPGIPRLWQDTNFPQTTVRNERGYITLQGWLAQWSMTTYLDFKTTMAYLALLGFETHDNSRSISDGLKVTKSRKKRNINSRSYRNSTVDRTVFNCFVLGASASGKSTLLDVFLNKPFFESYRPTIKPVMAVNSVEMHGGKQCYMILEELGELEPAVLENQSRLDECDVLCYTYDSSDPDSFSYLVELRKKFPILDTLPAVYVALKADLDRQQQRCDIQPDQYTRDLHMSAPLHVSAKWPASLNELFVQLAEAAQMPGSSTLRLEPEEEDSTLLPIIITASVVGCLTIAASLTWKGQR</sequence>